<gene>
    <name evidence="6" type="ORF">FNY66_06630</name>
</gene>
<dbReference type="PRINTS" id="PR00344">
    <property type="entry name" value="BCTRLSENSOR"/>
</dbReference>
<dbReference type="InterPro" id="IPR005467">
    <property type="entry name" value="His_kinase_dom"/>
</dbReference>
<evidence type="ECO:0000256" key="4">
    <source>
        <dbReference type="ARBA" id="ARBA00023012"/>
    </source>
</evidence>
<name>A0A5M9HYW1_9FIRM</name>
<dbReference type="EMBL" id="VMSO01000006">
    <property type="protein sequence ID" value="KAA8501823.1"/>
    <property type="molecule type" value="Genomic_DNA"/>
</dbReference>
<protein>
    <recommendedName>
        <fullName evidence="2">histidine kinase</fullName>
        <ecNumber evidence="2">2.7.13.3</ecNumber>
    </recommendedName>
</protein>
<evidence type="ECO:0000313" key="7">
    <source>
        <dbReference type="Proteomes" id="UP000322025"/>
    </source>
</evidence>
<accession>A0A5M9HYW1</accession>
<evidence type="ECO:0000256" key="3">
    <source>
        <dbReference type="ARBA" id="ARBA00022777"/>
    </source>
</evidence>
<dbReference type="EC" id="2.7.13.3" evidence="2"/>
<evidence type="ECO:0000256" key="2">
    <source>
        <dbReference type="ARBA" id="ARBA00012438"/>
    </source>
</evidence>
<dbReference type="InterPro" id="IPR036890">
    <property type="entry name" value="HATPase_C_sf"/>
</dbReference>
<dbReference type="InterPro" id="IPR003594">
    <property type="entry name" value="HATPase_dom"/>
</dbReference>
<dbReference type="PANTHER" id="PTHR43065">
    <property type="entry name" value="SENSOR HISTIDINE KINASE"/>
    <property type="match status" value="1"/>
</dbReference>
<dbReference type="SUPFAM" id="SSF55874">
    <property type="entry name" value="ATPase domain of HSP90 chaperone/DNA topoisomerase II/histidine kinase"/>
    <property type="match status" value="1"/>
</dbReference>
<dbReference type="PROSITE" id="PS50109">
    <property type="entry name" value="HIS_KIN"/>
    <property type="match status" value="1"/>
</dbReference>
<dbReference type="RefSeq" id="WP_150310634.1">
    <property type="nucleotide sequence ID" value="NZ_VMSO01000006.1"/>
</dbReference>
<reference evidence="6" key="1">
    <citation type="submission" date="2019-07" db="EMBL/GenBank/DDBJ databases">
        <authorList>
            <person name="Wongkuna S."/>
            <person name="Scaria J."/>
        </authorList>
    </citation>
    <scope>NUCLEOTIDE SEQUENCE [LARGE SCALE GENOMIC DNA]</scope>
    <source>
        <strain evidence="6">SW178</strain>
    </source>
</reference>
<dbReference type="GO" id="GO:0005524">
    <property type="term" value="F:ATP binding"/>
    <property type="evidence" value="ECO:0007669"/>
    <property type="project" value="UniProtKB-KW"/>
</dbReference>
<dbReference type="SMART" id="SM00387">
    <property type="entry name" value="HATPase_c"/>
    <property type="match status" value="1"/>
</dbReference>
<dbReference type="AlphaFoldDB" id="A0A5M9HYW1"/>
<evidence type="ECO:0000259" key="5">
    <source>
        <dbReference type="PROSITE" id="PS50109"/>
    </source>
</evidence>
<proteinExistence type="predicted"/>
<sequence>MMPEISLNILDVAENSVRAKASLIEITVSVKTKEDTLTVIIRDDGCGMTADQVKRAQDPFFTTRTTRIVGLGLPFFKQAAESTGGSFRIDSEKGKGTTVTAVFGLSHIDRMPLGDISSTIHTLVVFNEQIDFKYIYEYDDRSFTLDTREMREMLGDEISFMEPEVSLFIWEYLDTNKGETDGGIEV</sequence>
<evidence type="ECO:0000256" key="1">
    <source>
        <dbReference type="ARBA" id="ARBA00000085"/>
    </source>
</evidence>
<dbReference type="PANTHER" id="PTHR43065:SF42">
    <property type="entry name" value="TWO-COMPONENT SENSOR PPRA"/>
    <property type="match status" value="1"/>
</dbReference>
<organism evidence="6 7">
    <name type="scientific">Mediterraneibacter catenae</name>
    <dbReference type="NCBI Taxonomy" id="2594882"/>
    <lineage>
        <taxon>Bacteria</taxon>
        <taxon>Bacillati</taxon>
        <taxon>Bacillota</taxon>
        <taxon>Clostridia</taxon>
        <taxon>Lachnospirales</taxon>
        <taxon>Lachnospiraceae</taxon>
        <taxon>Mediterraneibacter</taxon>
    </lineage>
</organism>
<keyword evidence="3" id="KW-0808">Transferase</keyword>
<keyword evidence="3" id="KW-0418">Kinase</keyword>
<keyword evidence="6" id="KW-0547">Nucleotide-binding</keyword>
<dbReference type="GO" id="GO:0000160">
    <property type="term" value="P:phosphorelay signal transduction system"/>
    <property type="evidence" value="ECO:0007669"/>
    <property type="project" value="UniProtKB-KW"/>
</dbReference>
<keyword evidence="7" id="KW-1185">Reference proteome</keyword>
<dbReference type="Pfam" id="PF02518">
    <property type="entry name" value="HATPase_c"/>
    <property type="match status" value="1"/>
</dbReference>
<dbReference type="Proteomes" id="UP000322025">
    <property type="component" value="Unassembled WGS sequence"/>
</dbReference>
<dbReference type="Gene3D" id="3.30.565.10">
    <property type="entry name" value="Histidine kinase-like ATPase, C-terminal domain"/>
    <property type="match status" value="1"/>
</dbReference>
<comment type="caution">
    <text evidence="6">The sequence shown here is derived from an EMBL/GenBank/DDBJ whole genome shotgun (WGS) entry which is preliminary data.</text>
</comment>
<dbReference type="InterPro" id="IPR004358">
    <property type="entry name" value="Sig_transdc_His_kin-like_C"/>
</dbReference>
<dbReference type="GO" id="GO:0004673">
    <property type="term" value="F:protein histidine kinase activity"/>
    <property type="evidence" value="ECO:0007669"/>
    <property type="project" value="UniProtKB-EC"/>
</dbReference>
<comment type="catalytic activity">
    <reaction evidence="1">
        <text>ATP + protein L-histidine = ADP + protein N-phospho-L-histidine.</text>
        <dbReference type="EC" id="2.7.13.3"/>
    </reaction>
</comment>
<feature type="domain" description="Histidine kinase" evidence="5">
    <location>
        <begin position="1"/>
        <end position="107"/>
    </location>
</feature>
<evidence type="ECO:0000313" key="6">
    <source>
        <dbReference type="EMBL" id="KAA8501823.1"/>
    </source>
</evidence>
<dbReference type="OrthoDB" id="9797586at2"/>
<keyword evidence="6" id="KW-0067">ATP-binding</keyword>
<keyword evidence="4" id="KW-0902">Two-component regulatory system</keyword>